<evidence type="ECO:0000259" key="9">
    <source>
        <dbReference type="Pfam" id="PF06429"/>
    </source>
</evidence>
<dbReference type="GO" id="GO:0005576">
    <property type="term" value="C:extracellular region"/>
    <property type="evidence" value="ECO:0007669"/>
    <property type="project" value="UniProtKB-SubCell"/>
</dbReference>
<keyword evidence="6 7" id="KW-0975">Bacterial flagellum</keyword>
<feature type="domain" description="Flagellar basal-body/hook protein C-terminal" evidence="9">
    <location>
        <begin position="466"/>
        <end position="504"/>
    </location>
</feature>
<dbReference type="SUPFAM" id="SSF64518">
    <property type="entry name" value="Phase 1 flagellin"/>
    <property type="match status" value="1"/>
</dbReference>
<evidence type="ECO:0000256" key="4">
    <source>
        <dbReference type="ARBA" id="ARBA00016244"/>
    </source>
</evidence>
<accession>A0A7X2S802</accession>
<gene>
    <name evidence="7 11" type="primary">flgK</name>
    <name evidence="11" type="ORF">GKZ89_16760</name>
</gene>
<dbReference type="Pfam" id="PF06429">
    <property type="entry name" value="Flg_bbr_C"/>
    <property type="match status" value="1"/>
</dbReference>
<dbReference type="NCBIfam" id="TIGR02492">
    <property type="entry name" value="flgK_ends"/>
    <property type="match status" value="1"/>
</dbReference>
<comment type="subcellular location">
    <subcellularLocation>
        <location evidence="1 7">Bacterial flagellum</location>
    </subcellularLocation>
    <subcellularLocation>
        <location evidence="2 7">Secreted</location>
    </subcellularLocation>
</comment>
<evidence type="ECO:0000259" key="8">
    <source>
        <dbReference type="Pfam" id="PF00460"/>
    </source>
</evidence>
<evidence type="ECO:0000259" key="10">
    <source>
        <dbReference type="Pfam" id="PF22638"/>
    </source>
</evidence>
<feature type="domain" description="Flagellar basal body rod protein N-terminal" evidence="8">
    <location>
        <begin position="9"/>
        <end position="38"/>
    </location>
</feature>
<dbReference type="AlphaFoldDB" id="A0A7X2S802"/>
<evidence type="ECO:0000256" key="2">
    <source>
        <dbReference type="ARBA" id="ARBA00004613"/>
    </source>
</evidence>
<evidence type="ECO:0000256" key="6">
    <source>
        <dbReference type="ARBA" id="ARBA00023143"/>
    </source>
</evidence>
<keyword evidence="11" id="KW-0969">Cilium</keyword>
<evidence type="ECO:0000313" key="11">
    <source>
        <dbReference type="EMBL" id="MTH55057.1"/>
    </source>
</evidence>
<dbReference type="RefSeq" id="WP_155113568.1">
    <property type="nucleotide sequence ID" value="NZ_WMIB01000022.1"/>
</dbReference>
<dbReference type="PRINTS" id="PR01005">
    <property type="entry name" value="FLGHOOKAP1"/>
</dbReference>
<evidence type="ECO:0000256" key="5">
    <source>
        <dbReference type="ARBA" id="ARBA00022525"/>
    </source>
</evidence>
<name>A0A7X2S802_9BACI</name>
<dbReference type="GO" id="GO:0005198">
    <property type="term" value="F:structural molecule activity"/>
    <property type="evidence" value="ECO:0007669"/>
    <property type="project" value="UniProtKB-UniRule"/>
</dbReference>
<comment type="caution">
    <text evidence="11">The sequence shown here is derived from an EMBL/GenBank/DDBJ whole genome shotgun (WGS) entry which is preliminary data.</text>
</comment>
<evidence type="ECO:0000313" key="12">
    <source>
        <dbReference type="Proteomes" id="UP000434639"/>
    </source>
</evidence>
<dbReference type="Pfam" id="PF22638">
    <property type="entry name" value="FlgK_D1"/>
    <property type="match status" value="1"/>
</dbReference>
<dbReference type="OrthoDB" id="9802553at2"/>
<evidence type="ECO:0000256" key="7">
    <source>
        <dbReference type="RuleBase" id="RU362065"/>
    </source>
</evidence>
<protein>
    <recommendedName>
        <fullName evidence="4 7">Flagellar hook-associated protein 1</fullName>
        <shortName evidence="7">HAP1</shortName>
    </recommendedName>
</protein>
<feature type="domain" description="Flagellar hook-associated protein FlgK helical" evidence="10">
    <location>
        <begin position="104"/>
        <end position="352"/>
    </location>
</feature>
<dbReference type="InterPro" id="IPR002371">
    <property type="entry name" value="FlgK"/>
</dbReference>
<proteinExistence type="inferred from homology"/>
<dbReference type="Pfam" id="PF00460">
    <property type="entry name" value="Flg_bb_rod"/>
    <property type="match status" value="1"/>
</dbReference>
<organism evidence="11 12">
    <name type="scientific">Metabacillus mangrovi</name>
    <dbReference type="NCBI Taxonomy" id="1491830"/>
    <lineage>
        <taxon>Bacteria</taxon>
        <taxon>Bacillati</taxon>
        <taxon>Bacillota</taxon>
        <taxon>Bacilli</taxon>
        <taxon>Bacillales</taxon>
        <taxon>Bacillaceae</taxon>
        <taxon>Metabacillus</taxon>
    </lineage>
</organism>
<dbReference type="Proteomes" id="UP000434639">
    <property type="component" value="Unassembled WGS sequence"/>
</dbReference>
<keyword evidence="11" id="KW-0282">Flagellum</keyword>
<dbReference type="PANTHER" id="PTHR30033">
    <property type="entry name" value="FLAGELLAR HOOK-ASSOCIATED PROTEIN 1"/>
    <property type="match status" value="1"/>
</dbReference>
<keyword evidence="11" id="KW-0966">Cell projection</keyword>
<sequence>MGSTFAGLEISKRGMTAQQGALYTTGQNISNANTPGYTRQRVTFKATEAFPSPSLEMPKIPGQMGTGVEAETVERVRDKFLDMQFRSENTKTGYYSARSEALLKMEEIMNEPSEAGLSKTMDRFWQSLQDLAANPTNTGARSVVQQRGIAVADTFKYLSTSLQSVQKDLKSQIDISAKEIESIASQLNRINQQISEIEPHGYLPNDLYDERDRLIDQLSSFVPVKVSYPVKPGGNALKVAEGVVTVELLGADGTTPAGKLVDGENRTASAFTVDYDNTSGLVNGFKLGDASIALSGMQSSGKMLGLVQSYGYMEGGSVKGTFSDMQKDLDDLAEAFVAEFNAIHQSGYNLNEFTTPKGTGTGISFFTFEAGKTGAAGMKVTDEILTSPDNIAAAIGPNPTAGNGANALKLAEVKNEILTGLPDSGTFQTFYESMIGGMAVEAQEAERMLNNTNTLKDSVETRRQSVSAVSLDEEMTNMIQFQHAYNASARMITMQDQLLDTIINKMGL</sequence>
<dbReference type="GO" id="GO:0044780">
    <property type="term" value="P:bacterial-type flagellum assembly"/>
    <property type="evidence" value="ECO:0007669"/>
    <property type="project" value="InterPro"/>
</dbReference>
<comment type="similarity">
    <text evidence="3 7">Belongs to the flagella basal body rod proteins family.</text>
</comment>
<dbReference type="InterPro" id="IPR010930">
    <property type="entry name" value="Flg_bb/hook_C_dom"/>
</dbReference>
<dbReference type="PANTHER" id="PTHR30033:SF1">
    <property type="entry name" value="FLAGELLAR HOOK-ASSOCIATED PROTEIN 1"/>
    <property type="match status" value="1"/>
</dbReference>
<evidence type="ECO:0000256" key="3">
    <source>
        <dbReference type="ARBA" id="ARBA00009677"/>
    </source>
</evidence>
<dbReference type="InterPro" id="IPR053927">
    <property type="entry name" value="FlgK_helical"/>
</dbReference>
<keyword evidence="5 7" id="KW-0964">Secreted</keyword>
<dbReference type="GO" id="GO:0009424">
    <property type="term" value="C:bacterial-type flagellum hook"/>
    <property type="evidence" value="ECO:0007669"/>
    <property type="project" value="UniProtKB-UniRule"/>
</dbReference>
<dbReference type="InterPro" id="IPR001444">
    <property type="entry name" value="Flag_bb_rod_N"/>
</dbReference>
<reference evidence="11 12" key="1">
    <citation type="journal article" date="2017" name="Int. J. Syst. Evol. Microbiol.">
        <title>Bacillus mangrovi sp. nov., isolated from a sediment sample from a mangrove forest.</title>
        <authorList>
            <person name="Gupta V."/>
            <person name="Singh P.K."/>
            <person name="Korpole S."/>
            <person name="Tanuku N.R.S."/>
            <person name="Pinnaka A.K."/>
        </authorList>
    </citation>
    <scope>NUCLEOTIDE SEQUENCE [LARGE SCALE GENOMIC DNA]</scope>
    <source>
        <strain evidence="11 12">KCTC 33872</strain>
    </source>
</reference>
<keyword evidence="12" id="KW-1185">Reference proteome</keyword>
<evidence type="ECO:0000256" key="1">
    <source>
        <dbReference type="ARBA" id="ARBA00004365"/>
    </source>
</evidence>
<dbReference type="EMBL" id="WMIB01000022">
    <property type="protein sequence ID" value="MTH55057.1"/>
    <property type="molecule type" value="Genomic_DNA"/>
</dbReference>